<name>A0A370KFE9_9HYPH</name>
<comment type="caution">
    <text evidence="1">The sequence shown here is derived from an EMBL/GenBank/DDBJ whole genome shotgun (WGS) entry which is preliminary data.</text>
</comment>
<dbReference type="OrthoDB" id="558011at2"/>
<protein>
    <submittedName>
        <fullName evidence="1">Uncharacterized protein</fullName>
    </submittedName>
</protein>
<evidence type="ECO:0000313" key="2">
    <source>
        <dbReference type="Proteomes" id="UP000254939"/>
    </source>
</evidence>
<organism evidence="1 2">
    <name type="scientific">Rhizobium grahamii</name>
    <dbReference type="NCBI Taxonomy" id="1120045"/>
    <lineage>
        <taxon>Bacteria</taxon>
        <taxon>Pseudomonadati</taxon>
        <taxon>Pseudomonadota</taxon>
        <taxon>Alphaproteobacteria</taxon>
        <taxon>Hyphomicrobiales</taxon>
        <taxon>Rhizobiaceae</taxon>
        <taxon>Rhizobium/Agrobacterium group</taxon>
        <taxon>Rhizobium</taxon>
    </lineage>
</organism>
<evidence type="ECO:0000313" key="1">
    <source>
        <dbReference type="EMBL" id="RDJ03050.1"/>
    </source>
</evidence>
<dbReference type="AlphaFoldDB" id="A0A370KFE9"/>
<accession>A0A370KFE9</accession>
<dbReference type="EMBL" id="NAAC01000045">
    <property type="protein sequence ID" value="RDJ03050.1"/>
    <property type="molecule type" value="Genomic_DNA"/>
</dbReference>
<proteinExistence type="predicted"/>
<sequence length="59" mass="6860">MTGLPEWLARTFINGLKVRGRTTFERDQARHIACEFVLLAYLALSAMLRHGPFTSPWRR</sequence>
<reference evidence="1 2" key="1">
    <citation type="submission" date="2017-03" db="EMBL/GenBank/DDBJ databases">
        <title>Genome analysis of Rhizobial strains effectives or ineffectives for nitrogen fixation isolated from bean seeds.</title>
        <authorList>
            <person name="Peralta H."/>
            <person name="Aguilar-Vera A."/>
            <person name="Mora Y."/>
            <person name="Vargas-Lagunas C."/>
            <person name="Girard L."/>
            <person name="Mora J."/>
        </authorList>
    </citation>
    <scope>NUCLEOTIDE SEQUENCE [LARGE SCALE GENOMIC DNA]</scope>
    <source>
        <strain evidence="1 2">CCGM3</strain>
    </source>
</reference>
<gene>
    <name evidence="1" type="ORF">B5K06_31485</name>
</gene>
<dbReference type="Proteomes" id="UP000254939">
    <property type="component" value="Unassembled WGS sequence"/>
</dbReference>